<dbReference type="Pfam" id="PF00112">
    <property type="entry name" value="Peptidase_C1"/>
    <property type="match status" value="1"/>
</dbReference>
<dbReference type="PROSITE" id="PS00139">
    <property type="entry name" value="THIOL_PROTEASE_CYS"/>
    <property type="match status" value="1"/>
</dbReference>
<dbReference type="EnsemblMetazoa" id="SMAR008575-RA">
    <property type="protein sequence ID" value="SMAR008575-PA"/>
    <property type="gene ID" value="SMAR008575"/>
</dbReference>
<dbReference type="InterPro" id="IPR000668">
    <property type="entry name" value="Peptidase_C1A_C"/>
</dbReference>
<evidence type="ECO:0000256" key="2">
    <source>
        <dbReference type="ARBA" id="ARBA00022670"/>
    </source>
</evidence>
<evidence type="ECO:0000256" key="5">
    <source>
        <dbReference type="ARBA" id="ARBA00022807"/>
    </source>
</evidence>
<evidence type="ECO:0000256" key="6">
    <source>
        <dbReference type="ARBA" id="ARBA00023145"/>
    </source>
</evidence>
<dbReference type="PANTHER" id="PTHR12411">
    <property type="entry name" value="CYSTEINE PROTEASE FAMILY C1-RELATED"/>
    <property type="match status" value="1"/>
</dbReference>
<dbReference type="Gene3D" id="3.90.70.10">
    <property type="entry name" value="Cysteine proteinases"/>
    <property type="match status" value="1"/>
</dbReference>
<keyword evidence="5" id="KW-0788">Thiol protease</keyword>
<evidence type="ECO:0000313" key="10">
    <source>
        <dbReference type="Proteomes" id="UP000014500"/>
    </source>
</evidence>
<dbReference type="InterPro" id="IPR000169">
    <property type="entry name" value="Pept_cys_AS"/>
</dbReference>
<reference evidence="9" key="2">
    <citation type="submission" date="2015-02" db="UniProtKB">
        <authorList>
            <consortium name="EnsemblMetazoa"/>
        </authorList>
    </citation>
    <scope>IDENTIFICATION</scope>
</reference>
<reference evidence="10" key="1">
    <citation type="submission" date="2011-05" db="EMBL/GenBank/DDBJ databases">
        <authorList>
            <person name="Richards S.R."/>
            <person name="Qu J."/>
            <person name="Jiang H."/>
            <person name="Jhangiani S.N."/>
            <person name="Agravi P."/>
            <person name="Goodspeed R."/>
            <person name="Gross S."/>
            <person name="Mandapat C."/>
            <person name="Jackson L."/>
            <person name="Mathew T."/>
            <person name="Pu L."/>
            <person name="Thornton R."/>
            <person name="Saada N."/>
            <person name="Wilczek-Boney K.B."/>
            <person name="Lee S."/>
            <person name="Kovar C."/>
            <person name="Wu Y."/>
            <person name="Scherer S.E."/>
            <person name="Worley K.C."/>
            <person name="Muzny D.M."/>
            <person name="Gibbs R."/>
        </authorList>
    </citation>
    <scope>NUCLEOTIDE SEQUENCE</scope>
    <source>
        <strain evidence="10">Brora</strain>
    </source>
</reference>
<evidence type="ECO:0000256" key="3">
    <source>
        <dbReference type="ARBA" id="ARBA00022729"/>
    </source>
</evidence>
<dbReference type="InterPro" id="IPR012599">
    <property type="entry name" value="Propeptide_C1A"/>
</dbReference>
<keyword evidence="3" id="KW-0732">Signal</keyword>
<evidence type="ECO:0000259" key="8">
    <source>
        <dbReference type="SMART" id="SM00645"/>
    </source>
</evidence>
<dbReference type="Proteomes" id="UP000014500">
    <property type="component" value="Unassembled WGS sequence"/>
</dbReference>
<keyword evidence="10" id="KW-1185">Reference proteome</keyword>
<dbReference type="AlphaFoldDB" id="T1J4N3"/>
<dbReference type="PROSITE" id="PS00640">
    <property type="entry name" value="THIOL_PROTEASE_ASN"/>
    <property type="match status" value="1"/>
</dbReference>
<dbReference type="Pfam" id="PF08127">
    <property type="entry name" value="Propeptide_C1"/>
    <property type="match status" value="1"/>
</dbReference>
<dbReference type="InterPro" id="IPR038765">
    <property type="entry name" value="Papain-like_cys_pep_sf"/>
</dbReference>
<accession>T1J4N3</accession>
<dbReference type="PhylomeDB" id="T1J4N3"/>
<feature type="domain" description="Peptidase C1A papain C-terminal" evidence="8">
    <location>
        <begin position="141"/>
        <end position="388"/>
    </location>
</feature>
<dbReference type="OMA" id="DEKIPYW"/>
<dbReference type="GO" id="GO:0006508">
    <property type="term" value="P:proteolysis"/>
    <property type="evidence" value="ECO:0007669"/>
    <property type="project" value="UniProtKB-KW"/>
</dbReference>
<dbReference type="HOGENOM" id="CLU_012184_3_3_1"/>
<dbReference type="InterPro" id="IPR013128">
    <property type="entry name" value="Peptidase_C1A"/>
</dbReference>
<dbReference type="eggNOG" id="KOG1543">
    <property type="taxonomic scope" value="Eukaryota"/>
</dbReference>
<dbReference type="CDD" id="cd02620">
    <property type="entry name" value="Peptidase_C1A_CathepsinB"/>
    <property type="match status" value="1"/>
</dbReference>
<evidence type="ECO:0000256" key="4">
    <source>
        <dbReference type="ARBA" id="ARBA00022801"/>
    </source>
</evidence>
<keyword evidence="4" id="KW-0378">Hydrolase</keyword>
<dbReference type="PRINTS" id="PR00705">
    <property type="entry name" value="PAPAIN"/>
</dbReference>
<dbReference type="InterPro" id="IPR025661">
    <property type="entry name" value="Pept_asp_AS"/>
</dbReference>
<name>T1J4N3_STRMM</name>
<protein>
    <recommendedName>
        <fullName evidence="8">Peptidase C1A papain C-terminal domain-containing protein</fullName>
    </recommendedName>
</protein>
<dbReference type="STRING" id="126957.T1J4N3"/>
<proteinExistence type="inferred from homology"/>
<evidence type="ECO:0000313" key="9">
    <source>
        <dbReference type="EnsemblMetazoa" id="SMAR008575-PA"/>
    </source>
</evidence>
<comment type="similarity">
    <text evidence="1">Belongs to the peptidase C1 family.</text>
</comment>
<dbReference type="GO" id="GO:0004197">
    <property type="term" value="F:cysteine-type endopeptidase activity"/>
    <property type="evidence" value="ECO:0007669"/>
    <property type="project" value="InterPro"/>
</dbReference>
<dbReference type="FunFam" id="3.90.70.10:FF:000031">
    <property type="entry name" value="Cathepsin B"/>
    <property type="match status" value="1"/>
</dbReference>
<keyword evidence="7" id="KW-1015">Disulfide bond</keyword>
<dbReference type="EMBL" id="JH431846">
    <property type="status" value="NOT_ANNOTATED_CDS"/>
    <property type="molecule type" value="Genomic_DNA"/>
</dbReference>
<evidence type="ECO:0000256" key="1">
    <source>
        <dbReference type="ARBA" id="ARBA00008455"/>
    </source>
</evidence>
<organism evidence="9 10">
    <name type="scientific">Strigamia maritima</name>
    <name type="common">European centipede</name>
    <name type="synonym">Geophilus maritimus</name>
    <dbReference type="NCBI Taxonomy" id="126957"/>
    <lineage>
        <taxon>Eukaryota</taxon>
        <taxon>Metazoa</taxon>
        <taxon>Ecdysozoa</taxon>
        <taxon>Arthropoda</taxon>
        <taxon>Myriapoda</taxon>
        <taxon>Chilopoda</taxon>
        <taxon>Pleurostigmophora</taxon>
        <taxon>Geophilomorpha</taxon>
        <taxon>Linotaeniidae</taxon>
        <taxon>Strigamia</taxon>
    </lineage>
</organism>
<keyword evidence="2" id="KW-0645">Protease</keyword>
<keyword evidence="6" id="KW-0865">Zymogen</keyword>
<dbReference type="SUPFAM" id="SSF54001">
    <property type="entry name" value="Cysteine proteinases"/>
    <property type="match status" value="1"/>
</dbReference>
<dbReference type="SMART" id="SM00645">
    <property type="entry name" value="Pept_C1"/>
    <property type="match status" value="1"/>
</dbReference>
<evidence type="ECO:0000256" key="7">
    <source>
        <dbReference type="ARBA" id="ARBA00023157"/>
    </source>
</evidence>
<sequence>TIYSLSHDYSSHDFCIIATDNYICQLRQLHKSRKIHAKQLVLKLGKTKTIFYQSDIEVVKMKVLVLLASFLSVVLSCTNQNFHPLSDDFINCINSLNSTWKAGRNFDEKISMSYIKRLMGVLKDSKNYRLPEAVHKVPTNIPDNFDSREQWPNCPTIKEVRDQGSCGSCWAFGAVEAMSDRICIHSKGNQNVHISAEDLVDCCFSCGAGCNGGYPSAAWDYWVHTGLVTGGNYNTKQGCKPYSIPECEHHSTGSRPTCNGTLPTPKCQHVCEKDYSVSYPKDKHFGSKSYSVYSVEQIQTEIMKNGPVEAAFTVYEDFLNYKTGVYQHVSGTELGGHAIKFIGWGVDNGTPYWLVANSWNSDWGDNGFFKILRGKDECGIEDEITAGLPKL</sequence>